<proteinExistence type="predicted"/>
<name>A0A653DIQ1_CALMS</name>
<dbReference type="Proteomes" id="UP000410492">
    <property type="component" value="Unassembled WGS sequence"/>
</dbReference>
<keyword evidence="1" id="KW-0479">Metal-binding</keyword>
<dbReference type="PROSITE" id="PS00028">
    <property type="entry name" value="ZINC_FINGER_C2H2_1"/>
    <property type="match status" value="1"/>
</dbReference>
<keyword evidence="1" id="KW-0862">Zinc</keyword>
<dbReference type="EMBL" id="CAACVG010012328">
    <property type="protein sequence ID" value="VEN60090.1"/>
    <property type="molecule type" value="Genomic_DNA"/>
</dbReference>
<dbReference type="AlphaFoldDB" id="A0A653DIQ1"/>
<dbReference type="PROSITE" id="PS50157">
    <property type="entry name" value="ZINC_FINGER_C2H2_2"/>
    <property type="match status" value="1"/>
</dbReference>
<feature type="non-terminal residue" evidence="3">
    <location>
        <position position="157"/>
    </location>
</feature>
<dbReference type="Gene3D" id="3.30.160.60">
    <property type="entry name" value="Classic Zinc Finger"/>
    <property type="match status" value="1"/>
</dbReference>
<reference evidence="3 4" key="1">
    <citation type="submission" date="2019-01" db="EMBL/GenBank/DDBJ databases">
        <authorList>
            <person name="Sayadi A."/>
        </authorList>
    </citation>
    <scope>NUCLEOTIDE SEQUENCE [LARGE SCALE GENOMIC DNA]</scope>
</reference>
<gene>
    <name evidence="3" type="ORF">CALMAC_LOCUS17890</name>
</gene>
<dbReference type="GO" id="GO:0008270">
    <property type="term" value="F:zinc ion binding"/>
    <property type="evidence" value="ECO:0007669"/>
    <property type="project" value="UniProtKB-KW"/>
</dbReference>
<dbReference type="InterPro" id="IPR013087">
    <property type="entry name" value="Znf_C2H2_type"/>
</dbReference>
<organism evidence="3 4">
    <name type="scientific">Callosobruchus maculatus</name>
    <name type="common">Southern cowpea weevil</name>
    <name type="synonym">Pulse bruchid</name>
    <dbReference type="NCBI Taxonomy" id="64391"/>
    <lineage>
        <taxon>Eukaryota</taxon>
        <taxon>Metazoa</taxon>
        <taxon>Ecdysozoa</taxon>
        <taxon>Arthropoda</taxon>
        <taxon>Hexapoda</taxon>
        <taxon>Insecta</taxon>
        <taxon>Pterygota</taxon>
        <taxon>Neoptera</taxon>
        <taxon>Endopterygota</taxon>
        <taxon>Coleoptera</taxon>
        <taxon>Polyphaga</taxon>
        <taxon>Cucujiformia</taxon>
        <taxon>Chrysomeloidea</taxon>
        <taxon>Chrysomelidae</taxon>
        <taxon>Bruchinae</taxon>
        <taxon>Bruchini</taxon>
        <taxon>Callosobruchus</taxon>
    </lineage>
</organism>
<evidence type="ECO:0000256" key="1">
    <source>
        <dbReference type="PROSITE-ProRule" id="PRU00042"/>
    </source>
</evidence>
<dbReference type="SUPFAM" id="SSF57667">
    <property type="entry name" value="beta-beta-alpha zinc fingers"/>
    <property type="match status" value="1"/>
</dbReference>
<dbReference type="InterPro" id="IPR036236">
    <property type="entry name" value="Znf_C2H2_sf"/>
</dbReference>
<sequence>MSNLMCHKLKAHQRTEKPKYVCQICGDAFPKRMSLRQHEQYSHGMINTPSRSPRLPEKMNYMNAIIVDPIKTDAMRLALESNQTPFALLRPVTGIPVLVRVLPAGDKQMLVPASAEDLKKHSHISITPKELDSNKENADPSSKPIGSTVQIKIPVVA</sequence>
<evidence type="ECO:0000313" key="3">
    <source>
        <dbReference type="EMBL" id="VEN60090.1"/>
    </source>
</evidence>
<accession>A0A653DIQ1</accession>
<keyword evidence="4" id="KW-1185">Reference proteome</keyword>
<dbReference type="OrthoDB" id="6077919at2759"/>
<evidence type="ECO:0000259" key="2">
    <source>
        <dbReference type="PROSITE" id="PS50157"/>
    </source>
</evidence>
<keyword evidence="1" id="KW-0863">Zinc-finger</keyword>
<protein>
    <recommendedName>
        <fullName evidence="2">C2H2-type domain-containing protein</fullName>
    </recommendedName>
</protein>
<dbReference type="SMART" id="SM00355">
    <property type="entry name" value="ZnF_C2H2"/>
    <property type="match status" value="1"/>
</dbReference>
<evidence type="ECO:0000313" key="4">
    <source>
        <dbReference type="Proteomes" id="UP000410492"/>
    </source>
</evidence>
<feature type="domain" description="C2H2-type" evidence="2">
    <location>
        <begin position="20"/>
        <end position="43"/>
    </location>
</feature>